<protein>
    <submittedName>
        <fullName evidence="1">Uncharacterized protein</fullName>
    </submittedName>
</protein>
<gene>
    <name evidence="1" type="ORF">NF865_03110</name>
</gene>
<keyword evidence="2" id="KW-1185">Reference proteome</keyword>
<accession>A0A9E7MYC8</accession>
<organism evidence="1 2">
    <name type="scientific">Thermococcus aggregans</name>
    <dbReference type="NCBI Taxonomy" id="110163"/>
    <lineage>
        <taxon>Archaea</taxon>
        <taxon>Methanobacteriati</taxon>
        <taxon>Methanobacteriota</taxon>
        <taxon>Thermococci</taxon>
        <taxon>Thermococcales</taxon>
        <taxon>Thermococcaceae</taxon>
        <taxon>Thermococcus</taxon>
    </lineage>
</organism>
<reference evidence="1" key="2">
    <citation type="submission" date="2022-06" db="EMBL/GenBank/DDBJ databases">
        <authorList>
            <person name="Park Y.-J."/>
        </authorList>
    </citation>
    <scope>NUCLEOTIDE SEQUENCE</scope>
    <source>
        <strain evidence="1">TY</strain>
    </source>
</reference>
<proteinExistence type="predicted"/>
<dbReference type="AlphaFoldDB" id="A0A9E7MYC8"/>
<dbReference type="KEGG" id="tagg:NF865_03110"/>
<dbReference type="EMBL" id="CP099582">
    <property type="protein sequence ID" value="USS41206.1"/>
    <property type="molecule type" value="Genomic_DNA"/>
</dbReference>
<evidence type="ECO:0000313" key="1">
    <source>
        <dbReference type="EMBL" id="USS41206.1"/>
    </source>
</evidence>
<name>A0A9E7MYC8_THEAG</name>
<reference evidence="1" key="1">
    <citation type="journal article" date="1998" name="Int. J. Syst. Bacteriol. 48 Pt">
        <title>Thermococcus guaymasensis sp. nov. and Thermococcus aggregans sp. nov., two novel thermophilic archaea isolated from the Guaymas Basin hydrothermal vent site.</title>
        <authorList>
            <person name="Canganella F."/>
            <person name="Jones W.J."/>
            <person name="Gambacorta A."/>
            <person name="Antranikian G."/>
        </authorList>
    </citation>
    <scope>NUCLEOTIDE SEQUENCE</scope>
    <source>
        <strain evidence="1">TY</strain>
    </source>
</reference>
<dbReference type="Proteomes" id="UP001055732">
    <property type="component" value="Chromosome"/>
</dbReference>
<sequence length="133" mass="14702">MNAKTLVEMLSRLQSLIAEGSLEIKVGDNFITISRDEVIADISSPEEITKLAKALKESMKSDITKTVKSIPDVMRLIAEVGEELSEERKTLIIKYRGRDVVIMGFKANPGILGMNNVEIKDKLGLMKLLSALL</sequence>
<dbReference type="RefSeq" id="WP_253305147.1">
    <property type="nucleotide sequence ID" value="NZ_CP099582.1"/>
</dbReference>
<evidence type="ECO:0000313" key="2">
    <source>
        <dbReference type="Proteomes" id="UP001055732"/>
    </source>
</evidence>